<dbReference type="InterPro" id="IPR021352">
    <property type="entry name" value="DUF2971"/>
</dbReference>
<accession>A0A2P7B966</accession>
<sequence length="325" mass="36934">MEEWDPAVVKLLSIFMPTSFERRLAIKGYSRFVHYTTAENLFRILDKEEIWFRNTRCMNDHRDIEHGIMQLHQWSNNPQSTASLVSALEACMPGVWQAGLKKYHHWLPNLRTQSYVLSVAEQDSDENETGRLALWRAFEKGAVGVAVVVDVAPFMKMTDALMAYPGPVTYWTRQQFEDEFNVVAHRILANKDFLLQVSKFALTEMVFLMLLFAATCSKHAALHQEREWRVLTNPLLWPSTRFIEHQAVIDGIPQTVYRLPLKNSPDDNLTGIELPQLIDRVIIGPSIHVGPIRDAIVAKLTEKNVPDAASRVIASGIPVRATGMG</sequence>
<proteinExistence type="predicted"/>
<dbReference type="Proteomes" id="UP000241444">
    <property type="component" value="Unassembled WGS sequence"/>
</dbReference>
<dbReference type="EMBL" id="PGGO01000026">
    <property type="protein sequence ID" value="PSH62997.1"/>
    <property type="molecule type" value="Genomic_DNA"/>
</dbReference>
<comment type="caution">
    <text evidence="1">The sequence shown here is derived from an EMBL/GenBank/DDBJ whole genome shotgun (WGS) entry which is preliminary data.</text>
</comment>
<protein>
    <recommendedName>
        <fullName evidence="3">DUF2971 domain-containing protein</fullName>
    </recommendedName>
</protein>
<dbReference type="Pfam" id="PF11185">
    <property type="entry name" value="DUF2971"/>
    <property type="match status" value="1"/>
</dbReference>
<keyword evidence="2" id="KW-1185">Reference proteome</keyword>
<gene>
    <name evidence="1" type="ORF">CU102_24350</name>
</gene>
<reference evidence="2" key="1">
    <citation type="submission" date="2017-11" db="EMBL/GenBank/DDBJ databases">
        <authorList>
            <person name="Kuznetsova I."/>
            <person name="Sazanova A."/>
            <person name="Chirak E."/>
            <person name="Safronova V."/>
            <person name="Willems A."/>
        </authorList>
    </citation>
    <scope>NUCLEOTIDE SEQUENCE [LARGE SCALE GENOMIC DNA]</scope>
    <source>
        <strain evidence="2">STM 196</strain>
    </source>
</reference>
<dbReference type="AlphaFoldDB" id="A0A2P7B966"/>
<evidence type="ECO:0000313" key="2">
    <source>
        <dbReference type="Proteomes" id="UP000241444"/>
    </source>
</evidence>
<evidence type="ECO:0008006" key="3">
    <source>
        <dbReference type="Google" id="ProtNLM"/>
    </source>
</evidence>
<dbReference type="RefSeq" id="WP_106713676.1">
    <property type="nucleotide sequence ID" value="NZ_PGGO01000026.1"/>
</dbReference>
<dbReference type="OrthoDB" id="9795560at2"/>
<organism evidence="1 2">
    <name type="scientific">Phyllobacterium brassicacearum</name>
    <dbReference type="NCBI Taxonomy" id="314235"/>
    <lineage>
        <taxon>Bacteria</taxon>
        <taxon>Pseudomonadati</taxon>
        <taxon>Pseudomonadota</taxon>
        <taxon>Alphaproteobacteria</taxon>
        <taxon>Hyphomicrobiales</taxon>
        <taxon>Phyllobacteriaceae</taxon>
        <taxon>Phyllobacterium</taxon>
    </lineage>
</organism>
<evidence type="ECO:0000313" key="1">
    <source>
        <dbReference type="EMBL" id="PSH62997.1"/>
    </source>
</evidence>
<name>A0A2P7B966_9HYPH</name>